<feature type="domain" description="Ig-like" evidence="3">
    <location>
        <begin position="32"/>
        <end position="121"/>
    </location>
</feature>
<accession>A0A8B6DU00</accession>
<dbReference type="OrthoDB" id="10422406at2759"/>
<reference evidence="4" key="1">
    <citation type="submission" date="2018-11" db="EMBL/GenBank/DDBJ databases">
        <authorList>
            <person name="Alioto T."/>
            <person name="Alioto T."/>
        </authorList>
    </citation>
    <scope>NUCLEOTIDE SEQUENCE</scope>
</reference>
<feature type="transmembrane region" description="Helical" evidence="1">
    <location>
        <begin position="167"/>
        <end position="188"/>
    </location>
</feature>
<feature type="chain" id="PRO_5032429776" description="Ig-like domain-containing protein" evidence="2">
    <location>
        <begin position="20"/>
        <end position="246"/>
    </location>
</feature>
<evidence type="ECO:0000256" key="2">
    <source>
        <dbReference type="SAM" id="SignalP"/>
    </source>
</evidence>
<gene>
    <name evidence="4" type="ORF">MGAL_10B007354</name>
</gene>
<dbReference type="EMBL" id="UYJE01003961">
    <property type="protein sequence ID" value="VDI23653.1"/>
    <property type="molecule type" value="Genomic_DNA"/>
</dbReference>
<evidence type="ECO:0000259" key="3">
    <source>
        <dbReference type="PROSITE" id="PS50835"/>
    </source>
</evidence>
<protein>
    <recommendedName>
        <fullName evidence="3">Ig-like domain-containing protein</fullName>
    </recommendedName>
</protein>
<keyword evidence="1" id="KW-1133">Transmembrane helix</keyword>
<keyword evidence="5" id="KW-1185">Reference proteome</keyword>
<dbReference type="InterPro" id="IPR013106">
    <property type="entry name" value="Ig_V-set"/>
</dbReference>
<dbReference type="Proteomes" id="UP000596742">
    <property type="component" value="Unassembled WGS sequence"/>
</dbReference>
<dbReference type="InterPro" id="IPR003599">
    <property type="entry name" value="Ig_sub"/>
</dbReference>
<sequence>MITVSILLAITVHLQIVSGVLNDIVPIMAHRGEKVILRCSSSGTEKSWFGPDLNDSAHESTLMYFSNHLKNPKLNLFNYFVQANEGNYDLTIFSFQKGDIGLYRCKFLNNRTFDETKYNVSLLDDVVETSKDYEDRKNLENTPGIQVNVKETSSQLSPRLSKPDSTLTITFIVVFLLVISLKIIGVAAQRKWGYLEQPGLIDEPVEPTGGLNYLEVLMEPRTPTQTRIRGIENRIMYSEIDHSLKA</sequence>
<name>A0A8B6DU00_MYTGA</name>
<proteinExistence type="predicted"/>
<keyword evidence="1" id="KW-0812">Transmembrane</keyword>
<dbReference type="Pfam" id="PF07686">
    <property type="entry name" value="V-set"/>
    <property type="match status" value="1"/>
</dbReference>
<feature type="signal peptide" evidence="2">
    <location>
        <begin position="1"/>
        <end position="19"/>
    </location>
</feature>
<dbReference type="PROSITE" id="PS50835">
    <property type="entry name" value="IG_LIKE"/>
    <property type="match status" value="1"/>
</dbReference>
<dbReference type="Gene3D" id="2.60.40.10">
    <property type="entry name" value="Immunoglobulins"/>
    <property type="match status" value="1"/>
</dbReference>
<keyword evidence="1" id="KW-0472">Membrane</keyword>
<evidence type="ECO:0000313" key="5">
    <source>
        <dbReference type="Proteomes" id="UP000596742"/>
    </source>
</evidence>
<dbReference type="SMART" id="SM00409">
    <property type="entry name" value="IG"/>
    <property type="match status" value="1"/>
</dbReference>
<dbReference type="InterPro" id="IPR036179">
    <property type="entry name" value="Ig-like_dom_sf"/>
</dbReference>
<comment type="caution">
    <text evidence="4">The sequence shown here is derived from an EMBL/GenBank/DDBJ whole genome shotgun (WGS) entry which is preliminary data.</text>
</comment>
<evidence type="ECO:0000256" key="1">
    <source>
        <dbReference type="SAM" id="Phobius"/>
    </source>
</evidence>
<dbReference type="InterPro" id="IPR007110">
    <property type="entry name" value="Ig-like_dom"/>
</dbReference>
<dbReference type="InterPro" id="IPR013783">
    <property type="entry name" value="Ig-like_fold"/>
</dbReference>
<dbReference type="SUPFAM" id="SSF48726">
    <property type="entry name" value="Immunoglobulin"/>
    <property type="match status" value="1"/>
</dbReference>
<keyword evidence="2" id="KW-0732">Signal</keyword>
<dbReference type="AlphaFoldDB" id="A0A8B6DU00"/>
<organism evidence="4 5">
    <name type="scientific">Mytilus galloprovincialis</name>
    <name type="common">Mediterranean mussel</name>
    <dbReference type="NCBI Taxonomy" id="29158"/>
    <lineage>
        <taxon>Eukaryota</taxon>
        <taxon>Metazoa</taxon>
        <taxon>Spiralia</taxon>
        <taxon>Lophotrochozoa</taxon>
        <taxon>Mollusca</taxon>
        <taxon>Bivalvia</taxon>
        <taxon>Autobranchia</taxon>
        <taxon>Pteriomorphia</taxon>
        <taxon>Mytilida</taxon>
        <taxon>Mytiloidea</taxon>
        <taxon>Mytilidae</taxon>
        <taxon>Mytilinae</taxon>
        <taxon>Mytilus</taxon>
    </lineage>
</organism>
<evidence type="ECO:0000313" key="4">
    <source>
        <dbReference type="EMBL" id="VDI23653.1"/>
    </source>
</evidence>